<reference evidence="9" key="1">
    <citation type="submission" date="2022-10" db="EMBL/GenBank/DDBJ databases">
        <title>Novel sulphate-reducing endosymbionts in the free-living metamonad Anaeramoeba.</title>
        <authorList>
            <person name="Jerlstrom-Hultqvist J."/>
            <person name="Cepicka I."/>
            <person name="Gallot-Lavallee L."/>
            <person name="Salas-Leiva D."/>
            <person name="Curtis B.A."/>
            <person name="Zahonova K."/>
            <person name="Pipaliya S."/>
            <person name="Dacks J."/>
            <person name="Roger A.J."/>
        </authorList>
    </citation>
    <scope>NUCLEOTIDE SEQUENCE</scope>
    <source>
        <strain evidence="9">BMAN</strain>
    </source>
</reference>
<keyword evidence="4 8" id="KW-0812">Transmembrane</keyword>
<comment type="subcellular location">
    <subcellularLocation>
        <location evidence="1">Endomembrane system</location>
        <topology evidence="1">Multi-pass membrane protein</topology>
    </subcellularLocation>
</comment>
<evidence type="ECO:0000256" key="4">
    <source>
        <dbReference type="ARBA" id="ARBA00022692"/>
    </source>
</evidence>
<evidence type="ECO:0000256" key="6">
    <source>
        <dbReference type="ARBA" id="ARBA00023136"/>
    </source>
</evidence>
<evidence type="ECO:0000256" key="1">
    <source>
        <dbReference type="ARBA" id="ARBA00004127"/>
    </source>
</evidence>
<feature type="transmembrane region" description="Helical" evidence="8">
    <location>
        <begin position="512"/>
        <end position="530"/>
    </location>
</feature>
<feature type="transmembrane region" description="Helical" evidence="8">
    <location>
        <begin position="470"/>
        <end position="500"/>
    </location>
</feature>
<dbReference type="GO" id="GO:0005345">
    <property type="term" value="F:purine nucleobase transmembrane transporter activity"/>
    <property type="evidence" value="ECO:0007669"/>
    <property type="project" value="TreeGrafter"/>
</dbReference>
<feature type="transmembrane region" description="Helical" evidence="8">
    <location>
        <begin position="279"/>
        <end position="297"/>
    </location>
</feature>
<feature type="compositionally biased region" description="Basic and acidic residues" evidence="7">
    <location>
        <begin position="13"/>
        <end position="42"/>
    </location>
</feature>
<gene>
    <name evidence="9" type="ORF">M0811_09819</name>
</gene>
<feature type="region of interest" description="Disordered" evidence="7">
    <location>
        <begin position="1"/>
        <end position="72"/>
    </location>
</feature>
<evidence type="ECO:0000256" key="7">
    <source>
        <dbReference type="SAM" id="MobiDB-lite"/>
    </source>
</evidence>
<dbReference type="GO" id="GO:0012505">
    <property type="term" value="C:endomembrane system"/>
    <property type="evidence" value="ECO:0007669"/>
    <property type="project" value="UniProtKB-SubCell"/>
</dbReference>
<dbReference type="OrthoDB" id="431212at2759"/>
<organism evidence="9 10">
    <name type="scientific">Anaeramoeba ignava</name>
    <name type="common">Anaerobic marine amoeba</name>
    <dbReference type="NCBI Taxonomy" id="1746090"/>
    <lineage>
        <taxon>Eukaryota</taxon>
        <taxon>Metamonada</taxon>
        <taxon>Anaeramoebidae</taxon>
        <taxon>Anaeramoeba</taxon>
    </lineage>
</organism>
<feature type="transmembrane region" description="Helical" evidence="8">
    <location>
        <begin position="256"/>
        <end position="272"/>
    </location>
</feature>
<evidence type="ECO:0000256" key="3">
    <source>
        <dbReference type="ARBA" id="ARBA00022448"/>
    </source>
</evidence>
<feature type="transmembrane region" description="Helical" evidence="8">
    <location>
        <begin position="381"/>
        <end position="403"/>
    </location>
</feature>
<dbReference type="AlphaFoldDB" id="A0A9Q0LGB3"/>
<sequence>MTTINTLNEIPMDDLKEEERKEMERKEMEKKEKEKKDKKKDSGSVSTFSDSNSGKENEPDKQKAPNDPNQEFSPQYYQEAEFVSPYNNPFLVFVDKYFNISKRNSNFTTEILAGITLFLTTSYILQKQTTILGIAGMDSQSVFTATALTTGLGTITIGLVSGFPMLISTGMGENFFFVDTICHTLGYDWKIGLSLVFFHGIISVILSIVIPKSNLIYAIPSTFRIGIAYGIGLLIGKIGIIDMLLLDTSSHFDPKYQALIGGLTLVLIVYGASRNHKLVVVLGVIGSVVLSIIISIARKDLSFPKWVTPSLKETAFKLKFDYRNAVPIYYVIVYVLNTLFDVVCSSLTIIQLTFLSKIKYDNESFVKLVAGAKNNRFMKILLVNSAFVIVSSLLGTSPTVIFIESCVAAALGARTGLCSIVAGLLFIISIFFYPIMMIIPQESIGPLLVWTTISVLQMVEYMNFDDINEMIPVAISSVLIPLLDSVIYGVSSGYIVLLLVWITGKNRKWKQINATMIFVGIASIICLFIPKTFS</sequence>
<protein>
    <submittedName>
        <fullName evidence="9">Xanthine/uracil permease</fullName>
    </submittedName>
</protein>
<feature type="transmembrane region" description="Helical" evidence="8">
    <location>
        <begin position="447"/>
        <end position="464"/>
    </location>
</feature>
<keyword evidence="5 8" id="KW-1133">Transmembrane helix</keyword>
<feature type="compositionally biased region" description="Basic and acidic residues" evidence="7">
    <location>
        <begin position="53"/>
        <end position="64"/>
    </location>
</feature>
<accession>A0A9Q0LGB3</accession>
<dbReference type="Proteomes" id="UP001149090">
    <property type="component" value="Unassembled WGS sequence"/>
</dbReference>
<feature type="transmembrane region" description="Helical" evidence="8">
    <location>
        <begin position="187"/>
        <end position="210"/>
    </location>
</feature>
<keyword evidence="10" id="KW-1185">Reference proteome</keyword>
<feature type="transmembrane region" description="Helical" evidence="8">
    <location>
        <begin position="222"/>
        <end position="244"/>
    </location>
</feature>
<dbReference type="GO" id="GO:0005886">
    <property type="term" value="C:plasma membrane"/>
    <property type="evidence" value="ECO:0007669"/>
    <property type="project" value="TreeGrafter"/>
</dbReference>
<dbReference type="PANTHER" id="PTHR43337">
    <property type="entry name" value="XANTHINE/URACIL PERMEASE C887.17-RELATED"/>
    <property type="match status" value="1"/>
</dbReference>
<dbReference type="EMBL" id="JAPDFW010000084">
    <property type="protein sequence ID" value="KAJ5071920.1"/>
    <property type="molecule type" value="Genomic_DNA"/>
</dbReference>
<dbReference type="PANTHER" id="PTHR43337:SF1">
    <property type="entry name" value="XANTHINE_URACIL PERMEASE C887.17-RELATED"/>
    <property type="match status" value="1"/>
</dbReference>
<comment type="caution">
    <text evidence="9">The sequence shown here is derived from an EMBL/GenBank/DDBJ whole genome shotgun (WGS) entry which is preliminary data.</text>
</comment>
<name>A0A9Q0LGB3_ANAIG</name>
<comment type="similarity">
    <text evidence="2">Belongs to the nucleobase:cation symporter-2 (NCS2) (TC 2.A.40) family. Azg-like subfamily.</text>
</comment>
<evidence type="ECO:0000313" key="10">
    <source>
        <dbReference type="Proteomes" id="UP001149090"/>
    </source>
</evidence>
<evidence type="ECO:0000256" key="2">
    <source>
        <dbReference type="ARBA" id="ARBA00005697"/>
    </source>
</evidence>
<dbReference type="InterPro" id="IPR045018">
    <property type="entry name" value="Azg-like"/>
</dbReference>
<keyword evidence="6 8" id="KW-0472">Membrane</keyword>
<feature type="transmembrane region" description="Helical" evidence="8">
    <location>
        <begin position="409"/>
        <end position="435"/>
    </location>
</feature>
<dbReference type="Pfam" id="PF00860">
    <property type="entry name" value="Xan_ur_permease"/>
    <property type="match status" value="1"/>
</dbReference>
<proteinExistence type="inferred from homology"/>
<evidence type="ECO:0000256" key="8">
    <source>
        <dbReference type="SAM" id="Phobius"/>
    </source>
</evidence>
<dbReference type="OMA" id="PDAMGMV"/>
<feature type="compositionally biased region" description="Polar residues" evidence="7">
    <location>
        <begin position="43"/>
        <end position="52"/>
    </location>
</feature>
<evidence type="ECO:0000313" key="9">
    <source>
        <dbReference type="EMBL" id="KAJ5071920.1"/>
    </source>
</evidence>
<keyword evidence="3" id="KW-0813">Transport</keyword>
<evidence type="ECO:0000256" key="5">
    <source>
        <dbReference type="ARBA" id="ARBA00022989"/>
    </source>
</evidence>
<feature type="transmembrane region" description="Helical" evidence="8">
    <location>
        <begin position="145"/>
        <end position="167"/>
    </location>
</feature>
<feature type="transmembrane region" description="Helical" evidence="8">
    <location>
        <begin position="328"/>
        <end position="350"/>
    </location>
</feature>
<dbReference type="InterPro" id="IPR006043">
    <property type="entry name" value="NCS2"/>
</dbReference>